<proteinExistence type="predicted"/>
<protein>
    <submittedName>
        <fullName evidence="5">Aminotransferase class I/II-fold pyridoxal phosphate-dependent enzyme</fullName>
    </submittedName>
</protein>
<dbReference type="GO" id="GO:0009102">
    <property type="term" value="P:biotin biosynthetic process"/>
    <property type="evidence" value="ECO:0007669"/>
    <property type="project" value="TreeGrafter"/>
</dbReference>
<keyword evidence="2 5" id="KW-0808">Transferase</keyword>
<dbReference type="EMBL" id="SULI01000007">
    <property type="protein sequence ID" value="TKZ21129.1"/>
    <property type="molecule type" value="Genomic_DNA"/>
</dbReference>
<evidence type="ECO:0000259" key="4">
    <source>
        <dbReference type="Pfam" id="PF00155"/>
    </source>
</evidence>
<dbReference type="GO" id="GO:0008710">
    <property type="term" value="F:8-amino-7-oxononanoate synthase activity"/>
    <property type="evidence" value="ECO:0007669"/>
    <property type="project" value="TreeGrafter"/>
</dbReference>
<dbReference type="InterPro" id="IPR015424">
    <property type="entry name" value="PyrdxlP-dep_Trfase"/>
</dbReference>
<dbReference type="RefSeq" id="WP_138015956.1">
    <property type="nucleotide sequence ID" value="NZ_SULI01000007.1"/>
</dbReference>
<keyword evidence="3" id="KW-0663">Pyridoxal phosphate</keyword>
<dbReference type="InterPro" id="IPR050087">
    <property type="entry name" value="AON_synthase_class-II"/>
</dbReference>
<evidence type="ECO:0000256" key="2">
    <source>
        <dbReference type="ARBA" id="ARBA00022679"/>
    </source>
</evidence>
<dbReference type="GO" id="GO:0008483">
    <property type="term" value="F:transaminase activity"/>
    <property type="evidence" value="ECO:0007669"/>
    <property type="project" value="UniProtKB-KW"/>
</dbReference>
<comment type="caution">
    <text evidence="5">The sequence shown here is derived from an EMBL/GenBank/DDBJ whole genome shotgun (WGS) entry which is preliminary data.</text>
</comment>
<dbReference type="PANTHER" id="PTHR13693:SF100">
    <property type="entry name" value="8-AMINO-7-OXONONANOATE SYNTHASE"/>
    <property type="match status" value="1"/>
</dbReference>
<sequence>MTIKNSSFSTFAERRFRLSGKALIEKGHPYFVPTDALEDASATWDAGYLSMSHYDYLGLMHHPDTTAAAKAAIDRHGTGVGASRLVGGERCAHRALEDDLADFVGTTGALSIISGYLTNVTLIGHVVGSKDLVVVDELAHNSIMMGTKAGKFTVRTYAHGDLDDLDRILTQDREKFGRVLIATEGLFSMDGDITGPVTV</sequence>
<accession>A0A4U7N5K7</accession>
<comment type="cofactor">
    <cofactor evidence="1">
        <name>pyridoxal 5'-phosphate</name>
        <dbReference type="ChEBI" id="CHEBI:597326"/>
    </cofactor>
</comment>
<dbReference type="Gene3D" id="3.40.640.10">
    <property type="entry name" value="Type I PLP-dependent aspartate aminotransferase-like (Major domain)"/>
    <property type="match status" value="1"/>
</dbReference>
<dbReference type="Gene3D" id="3.90.1150.10">
    <property type="entry name" value="Aspartate Aminotransferase, domain 1"/>
    <property type="match status" value="1"/>
</dbReference>
<keyword evidence="5" id="KW-0032">Aminotransferase</keyword>
<dbReference type="InterPro" id="IPR015422">
    <property type="entry name" value="PyrdxlP-dep_Trfase_small"/>
</dbReference>
<dbReference type="OrthoDB" id="9807157at2"/>
<dbReference type="SUPFAM" id="SSF53383">
    <property type="entry name" value="PLP-dependent transferases"/>
    <property type="match status" value="1"/>
</dbReference>
<dbReference type="Pfam" id="PF00155">
    <property type="entry name" value="Aminotran_1_2"/>
    <property type="match status" value="1"/>
</dbReference>
<evidence type="ECO:0000256" key="3">
    <source>
        <dbReference type="ARBA" id="ARBA00022898"/>
    </source>
</evidence>
<dbReference type="AlphaFoldDB" id="A0A4U7N5K7"/>
<feature type="domain" description="Aminotransferase class I/classII large" evidence="4">
    <location>
        <begin position="49"/>
        <end position="193"/>
    </location>
</feature>
<keyword evidence="6" id="KW-1185">Reference proteome</keyword>
<dbReference type="GO" id="GO:0030170">
    <property type="term" value="F:pyridoxal phosphate binding"/>
    <property type="evidence" value="ECO:0007669"/>
    <property type="project" value="InterPro"/>
</dbReference>
<evidence type="ECO:0000313" key="6">
    <source>
        <dbReference type="Proteomes" id="UP000306575"/>
    </source>
</evidence>
<gene>
    <name evidence="5" type="ORF">FAP39_08420</name>
</gene>
<name>A0A4U7N5K7_9RHOB</name>
<evidence type="ECO:0000256" key="1">
    <source>
        <dbReference type="ARBA" id="ARBA00001933"/>
    </source>
</evidence>
<dbReference type="Proteomes" id="UP000306575">
    <property type="component" value="Unassembled WGS sequence"/>
</dbReference>
<dbReference type="InterPro" id="IPR015421">
    <property type="entry name" value="PyrdxlP-dep_Trfase_major"/>
</dbReference>
<dbReference type="InterPro" id="IPR004839">
    <property type="entry name" value="Aminotransferase_I/II_large"/>
</dbReference>
<reference evidence="5 6" key="1">
    <citation type="submission" date="2019-04" db="EMBL/GenBank/DDBJ databases">
        <title>Genome sequence of Pelagicola litoralis CL-ES2.</title>
        <authorList>
            <person name="Cao J."/>
        </authorList>
    </citation>
    <scope>NUCLEOTIDE SEQUENCE [LARGE SCALE GENOMIC DNA]</scope>
    <source>
        <strain evidence="5 6">CL-ES2</strain>
    </source>
</reference>
<organism evidence="5 6">
    <name type="scientific">Shimia litoralis</name>
    <dbReference type="NCBI Taxonomy" id="420403"/>
    <lineage>
        <taxon>Bacteria</taxon>
        <taxon>Pseudomonadati</taxon>
        <taxon>Pseudomonadota</taxon>
        <taxon>Alphaproteobacteria</taxon>
        <taxon>Rhodobacterales</taxon>
        <taxon>Roseobacteraceae</taxon>
    </lineage>
</organism>
<dbReference type="PANTHER" id="PTHR13693">
    <property type="entry name" value="CLASS II AMINOTRANSFERASE/8-AMINO-7-OXONONANOATE SYNTHASE"/>
    <property type="match status" value="1"/>
</dbReference>
<evidence type="ECO:0000313" key="5">
    <source>
        <dbReference type="EMBL" id="TKZ21129.1"/>
    </source>
</evidence>